<feature type="transmembrane region" description="Helical" evidence="2">
    <location>
        <begin position="388"/>
        <end position="410"/>
    </location>
</feature>
<keyword evidence="2" id="KW-0812">Transmembrane</keyword>
<dbReference type="GO" id="GO:0022857">
    <property type="term" value="F:transmembrane transporter activity"/>
    <property type="evidence" value="ECO:0007669"/>
    <property type="project" value="InterPro"/>
</dbReference>
<feature type="transmembrane region" description="Helical" evidence="2">
    <location>
        <begin position="204"/>
        <end position="224"/>
    </location>
</feature>
<dbReference type="SUPFAM" id="SSF103473">
    <property type="entry name" value="MFS general substrate transporter"/>
    <property type="match status" value="2"/>
</dbReference>
<evidence type="ECO:0000256" key="2">
    <source>
        <dbReference type="SAM" id="Phobius"/>
    </source>
</evidence>
<dbReference type="PANTHER" id="PTHR23524:SF1">
    <property type="entry name" value="MRH DOMAIN-CONTAINING PROTEIN-RELATED"/>
    <property type="match status" value="1"/>
</dbReference>
<dbReference type="InterPro" id="IPR036259">
    <property type="entry name" value="MFS_trans_sf"/>
</dbReference>
<feature type="transmembrane region" description="Helical" evidence="2">
    <location>
        <begin position="12"/>
        <end position="37"/>
    </location>
</feature>
<sequence>MMFTATKLQTATYLLGVCLFSISFLVFLNSSISFVVTDLIKLPTGEGDAVGTLGFADELLALVACPVWGMLSDRIGVRYVCTVGYLIIALALALFVQAKNVYPELLLGRLLFSLGGSAVTTMVTAVLPAMTARRSPLDGTSIISDQSSVITARPPPLDRSQGIYGHTSRPSNASELTITPVLYQATFPGSKTCEKRPEKDSTSYLAGIVGMLTGCGAVVALLVFLPLPAWFEKSGRSPTQSIKLSYYVVALLSLVISAVCFIGLRDLPDDQYTEWRSPFRYPREHTSDGSHRPVTATSSSTLSSFFPKSYISQFNASFLLGFKQPGIGLAYLGGFVARASTVGVSLFIPLYVNQYYKYSGLCDKDVPGSPSHMLETGLGEIKKSCPKAYIVASILTGVAQLTALCFAPIFGYFSAKSKRHNVPLLSAALAGIIGYVFLTLLPTPQIRGPGGSPVIFAAMALVGISQIGSIVCSLAGLSAHVLGPDHYQEAISCHHEQDGRQTNSTDHAASETFLGTRDHVSDEGSALLPKPMSPPSANDNNLVHLKGSVAGMYSLYGGAGILLLTKVGGLLSDRISPKSPFYLLAGFNGLLLIFGVVISVLQRWNHRKNT</sequence>
<feature type="transmembrane region" description="Helical" evidence="2">
    <location>
        <begin position="329"/>
        <end position="351"/>
    </location>
</feature>
<feature type="transmembrane region" description="Helical" evidence="2">
    <location>
        <begin position="244"/>
        <end position="264"/>
    </location>
</feature>
<dbReference type="Proteomes" id="UP000670092">
    <property type="component" value="Unassembled WGS sequence"/>
</dbReference>
<evidence type="ECO:0000313" key="4">
    <source>
        <dbReference type="Proteomes" id="UP000670092"/>
    </source>
</evidence>
<feature type="transmembrane region" description="Helical" evidence="2">
    <location>
        <begin position="422"/>
        <end position="442"/>
    </location>
</feature>
<name>A0A8H7YIZ6_AJECA</name>
<dbReference type="EMBL" id="JAEVHI010000005">
    <property type="protein sequence ID" value="KAG5290843.1"/>
    <property type="molecule type" value="Genomic_DNA"/>
</dbReference>
<dbReference type="GO" id="GO:0016020">
    <property type="term" value="C:membrane"/>
    <property type="evidence" value="ECO:0007669"/>
    <property type="project" value="UniProtKB-SubCell"/>
</dbReference>
<feature type="transmembrane region" description="Helical" evidence="2">
    <location>
        <begin position="76"/>
        <end position="98"/>
    </location>
</feature>
<keyword evidence="2" id="KW-1133">Transmembrane helix</keyword>
<dbReference type="PANTHER" id="PTHR23524">
    <property type="entry name" value="TRANSPORTER, PUTATIVE (AFU_ORTHOLOGUE AFUA_8G04850)-RELATED"/>
    <property type="match status" value="1"/>
</dbReference>
<feature type="transmembrane region" description="Helical" evidence="2">
    <location>
        <begin position="110"/>
        <end position="130"/>
    </location>
</feature>
<reference evidence="3 4" key="1">
    <citation type="submission" date="2021-01" db="EMBL/GenBank/DDBJ databases">
        <title>Chromosome-level genome assembly of a human fungal pathogen reveals clustering of transcriptionally co-regulated genes.</title>
        <authorList>
            <person name="Voorhies M."/>
            <person name="Cohen S."/>
            <person name="Shea T.P."/>
            <person name="Petrus S."/>
            <person name="Munoz J.F."/>
            <person name="Poplawski S."/>
            <person name="Goldman W.E."/>
            <person name="Michael T."/>
            <person name="Cuomo C.A."/>
            <person name="Sil A."/>
            <person name="Beyhan S."/>
        </authorList>
    </citation>
    <scope>NUCLEOTIDE SEQUENCE [LARGE SCALE GENOMIC DNA]</scope>
    <source>
        <strain evidence="3 4">G184AR</strain>
    </source>
</reference>
<gene>
    <name evidence="3" type="ORF">I7I52_07984</name>
</gene>
<dbReference type="Pfam" id="PF07690">
    <property type="entry name" value="MFS_1"/>
    <property type="match status" value="2"/>
</dbReference>
<feature type="transmembrane region" description="Helical" evidence="2">
    <location>
        <begin position="581"/>
        <end position="601"/>
    </location>
</feature>
<evidence type="ECO:0000313" key="3">
    <source>
        <dbReference type="EMBL" id="KAG5290843.1"/>
    </source>
</evidence>
<comment type="caution">
    <text evidence="3">The sequence shown here is derived from an EMBL/GenBank/DDBJ whole genome shotgun (WGS) entry which is preliminary data.</text>
</comment>
<feature type="transmembrane region" description="Helical" evidence="2">
    <location>
        <begin position="454"/>
        <end position="477"/>
    </location>
</feature>
<accession>A0A8H7YIZ6</accession>
<keyword evidence="2" id="KW-0472">Membrane</keyword>
<dbReference type="OrthoDB" id="18110at2759"/>
<dbReference type="InterPro" id="IPR011701">
    <property type="entry name" value="MFS"/>
</dbReference>
<feature type="transmembrane region" description="Helical" evidence="2">
    <location>
        <begin position="49"/>
        <end position="69"/>
    </location>
</feature>
<dbReference type="AlphaFoldDB" id="A0A8H7YIZ6"/>
<dbReference type="VEuPathDB" id="FungiDB:I7I52_07984"/>
<protein>
    <submittedName>
        <fullName evidence="3">MFS transporter</fullName>
    </submittedName>
</protein>
<feature type="transmembrane region" description="Helical" evidence="2">
    <location>
        <begin position="550"/>
        <end position="569"/>
    </location>
</feature>
<evidence type="ECO:0000256" key="1">
    <source>
        <dbReference type="ARBA" id="ARBA00004141"/>
    </source>
</evidence>
<dbReference type="Gene3D" id="1.20.1250.20">
    <property type="entry name" value="MFS general substrate transporter like domains"/>
    <property type="match status" value="2"/>
</dbReference>
<comment type="subcellular location">
    <subcellularLocation>
        <location evidence="1">Membrane</location>
        <topology evidence="1">Multi-pass membrane protein</topology>
    </subcellularLocation>
</comment>
<proteinExistence type="predicted"/>
<organism evidence="3 4">
    <name type="scientific">Ajellomyces capsulatus</name>
    <name type="common">Darling's disease fungus</name>
    <name type="synonym">Histoplasma capsulatum</name>
    <dbReference type="NCBI Taxonomy" id="5037"/>
    <lineage>
        <taxon>Eukaryota</taxon>
        <taxon>Fungi</taxon>
        <taxon>Dikarya</taxon>
        <taxon>Ascomycota</taxon>
        <taxon>Pezizomycotina</taxon>
        <taxon>Eurotiomycetes</taxon>
        <taxon>Eurotiomycetidae</taxon>
        <taxon>Onygenales</taxon>
        <taxon>Ajellomycetaceae</taxon>
        <taxon>Histoplasma</taxon>
    </lineage>
</organism>